<protein>
    <recommendedName>
        <fullName evidence="3">Autotransporter domain-containing protein</fullName>
    </recommendedName>
</protein>
<dbReference type="AlphaFoldDB" id="A0A7U8BHZ3"/>
<feature type="non-terminal residue" evidence="1">
    <location>
        <position position="1135"/>
    </location>
</feature>
<evidence type="ECO:0000313" key="2">
    <source>
        <dbReference type="Proteomes" id="UP000556298"/>
    </source>
</evidence>
<gene>
    <name evidence="1" type="ORF">BXA13_05465</name>
</gene>
<evidence type="ECO:0008006" key="3">
    <source>
        <dbReference type="Google" id="ProtNLM"/>
    </source>
</evidence>
<dbReference type="Proteomes" id="UP000556298">
    <property type="component" value="Unassembled WGS sequence"/>
</dbReference>
<sequence>MVNESANNVTIDNQGSINGNVSGIKVEGGKVSTINNTGSIHGGSHYGIYLTPNASIENFSNNGTITGAQVGIKLDGNNLIKTLNNASNGFISSINVSGGGSVIQNLNNVGTIGGITVANGGKINTLNNDNKINGSVSVNGGGNINHLDNSGTIGGQISVGGTVNTITNDGRINGIGISGSINTINNNGVISGVSGISSGRWSGTVNTIKNTGTIIGSGGLESGGVSLYTTINHLENSGTIQYTGGNQYGGAIYFGSGGFKTITNSGVLSSNGAGAGIYLFNSNSGQHTHGTFIGNSGTIIANRSGILIGRRSSLQTLKNETGGLIQSNSEAIYAWDGPINTIINSGTIHSNNNVGIRINSGTTQTISNDGRLQGKSGAIVVGGGGSIKTINNTGTIHSWNGVAVAINAGNTEIISNDDYLQGVGGGISVGSTVYTIENKNNGLIQGNNSHAIYINGLVGTIANKGTILSLSKGGVFIDKNKKINSHIQVDGGFIAGAGAGMTNFGTIGANNNNGSLVNNSTGNVIDLKNGGTIAAIKVNGDSFNYDYDRNAIFNGGLINGHINLEGKSEIHGNVMNDGTIKGDIKLDDSKIYGTIINKVNSQIQGGISLKNNSQLIAIENNSNIEKGINLNKSTIGSIINNGTIGNGGIKLDNYSTIGFIENFQTLNIELNNHSSVGKITNHNDTTVKLENHSNVDIFENKGGSINIDKDNTSTIGGLINSAGTIKNVFDNKESMVAIMNGDGAVLEKGITNSGEITSGISNGGIIKETLDNSGVVAAISNNGIIESINNTLNNKTKDDKDKAHIGVISNGGTIGREASPLDHSYGINNSGTIDMLENTSSGVIFNGINNSGAINLSNQNDIYGGIANSGTINLINASSLNTTENDNNKAKIYGGINNEGTMSITNYGEINGGITNSGTLTLSNGHVHSTYGNAEWEGGTIGKNTQGYHLENNNGGKISIDGWYFDALEYTQSDEQRKENSIIVGGNNIGGISADKIYVNAANIDLNKIYNANTFFANEKGESVGDETNNNQGVDGNNIKDLTDIFDFVGLGSGKYTARVNLNELSGKTLAKSMVYSSRLRNINISNILRDVTAKNFQTEFSQVLDMQLSKKGEAYGNDADLLAELEDIFIPNKN</sequence>
<name>A0A7U8BHZ3_CAMLA</name>
<evidence type="ECO:0000313" key="1">
    <source>
        <dbReference type="EMBL" id="EAJ5681757.1"/>
    </source>
</evidence>
<reference evidence="1 2" key="1">
    <citation type="submission" date="2018-05" db="EMBL/GenBank/DDBJ databases">
        <authorList>
            <consortium name="PulseNet: The National Subtyping Network for Foodborne Disease Surveillance"/>
            <person name="Tarr C.L."/>
            <person name="Trees E."/>
            <person name="Katz L.S."/>
            <person name="Carleton-Romer H.A."/>
            <person name="Stroika S."/>
            <person name="Kucerova Z."/>
            <person name="Roache K.F."/>
            <person name="Sabol A.L."/>
            <person name="Besser J."/>
            <person name="Gerner-Smidt P."/>
        </authorList>
    </citation>
    <scope>NUCLEOTIDE SEQUENCE [LARGE SCALE GENOMIC DNA]</scope>
    <source>
        <strain evidence="1 2">2016D-0268</strain>
    </source>
</reference>
<accession>A0A7U8BHZ3</accession>
<proteinExistence type="predicted"/>
<dbReference type="EMBL" id="AABYWZ010000012">
    <property type="protein sequence ID" value="EAJ5681757.1"/>
    <property type="molecule type" value="Genomic_DNA"/>
</dbReference>
<organism evidence="1 2">
    <name type="scientific">Campylobacter lari</name>
    <dbReference type="NCBI Taxonomy" id="201"/>
    <lineage>
        <taxon>Bacteria</taxon>
        <taxon>Pseudomonadati</taxon>
        <taxon>Campylobacterota</taxon>
        <taxon>Epsilonproteobacteria</taxon>
        <taxon>Campylobacterales</taxon>
        <taxon>Campylobacteraceae</taxon>
        <taxon>Campylobacter</taxon>
    </lineage>
</organism>
<comment type="caution">
    <text evidence="1">The sequence shown here is derived from an EMBL/GenBank/DDBJ whole genome shotgun (WGS) entry which is preliminary data.</text>
</comment>